<evidence type="ECO:0000313" key="1">
    <source>
        <dbReference type="EMBL" id="TWT61280.1"/>
    </source>
</evidence>
<keyword evidence="2" id="KW-1185">Reference proteome</keyword>
<organism evidence="1 2">
    <name type="scientific">Rubinisphaera italica</name>
    <dbReference type="NCBI Taxonomy" id="2527969"/>
    <lineage>
        <taxon>Bacteria</taxon>
        <taxon>Pseudomonadati</taxon>
        <taxon>Planctomycetota</taxon>
        <taxon>Planctomycetia</taxon>
        <taxon>Planctomycetales</taxon>
        <taxon>Planctomycetaceae</taxon>
        <taxon>Rubinisphaera</taxon>
    </lineage>
</organism>
<proteinExistence type="predicted"/>
<dbReference type="Gene3D" id="3.40.50.1110">
    <property type="entry name" value="SGNH hydrolase"/>
    <property type="match status" value="1"/>
</dbReference>
<evidence type="ECO:0000313" key="2">
    <source>
        <dbReference type="Proteomes" id="UP000316095"/>
    </source>
</evidence>
<dbReference type="RefSeq" id="WP_146503295.1">
    <property type="nucleotide sequence ID" value="NZ_SJPG01000001.1"/>
</dbReference>
<dbReference type="InterPro" id="IPR036514">
    <property type="entry name" value="SGNH_hydro_sf"/>
</dbReference>
<reference evidence="1 2" key="1">
    <citation type="submission" date="2019-02" db="EMBL/GenBank/DDBJ databases">
        <title>Deep-cultivation of Planctomycetes and their phenomic and genomic characterization uncovers novel biology.</title>
        <authorList>
            <person name="Wiegand S."/>
            <person name="Jogler M."/>
            <person name="Boedeker C."/>
            <person name="Pinto D."/>
            <person name="Vollmers J."/>
            <person name="Rivas-Marin E."/>
            <person name="Kohn T."/>
            <person name="Peeters S.H."/>
            <person name="Heuer A."/>
            <person name="Rast P."/>
            <person name="Oberbeckmann S."/>
            <person name="Bunk B."/>
            <person name="Jeske O."/>
            <person name="Meyerdierks A."/>
            <person name="Storesund J.E."/>
            <person name="Kallscheuer N."/>
            <person name="Luecker S."/>
            <person name="Lage O.M."/>
            <person name="Pohl T."/>
            <person name="Merkel B.J."/>
            <person name="Hornburger P."/>
            <person name="Mueller R.-W."/>
            <person name="Bruemmer F."/>
            <person name="Labrenz M."/>
            <person name="Spormann A.M."/>
            <person name="Op Den Camp H."/>
            <person name="Overmann J."/>
            <person name="Amann R."/>
            <person name="Jetten M.S.M."/>
            <person name="Mascher T."/>
            <person name="Medema M.H."/>
            <person name="Devos D.P."/>
            <person name="Kaster A.-K."/>
            <person name="Ovreas L."/>
            <person name="Rohde M."/>
            <person name="Galperin M.Y."/>
            <person name="Jogler C."/>
        </authorList>
    </citation>
    <scope>NUCLEOTIDE SEQUENCE [LARGE SCALE GENOMIC DNA]</scope>
    <source>
        <strain evidence="1 2">Pan54</strain>
    </source>
</reference>
<name>A0A5C5XE43_9PLAN</name>
<sequence length="375" mass="41497">MPRFRCLILGLLILCGLAAGSEYVLRYHLDLAAPKIGLNSQYFGWTTCDHSFLAAPVNQTITYTIKPGVSNELHFGSSGFRQSATKGNSTAPETICLGDERVLAPEIKHQQTFVALWSQMSGSSSGGVADETVHNGGMPLGCPLLWQIQLDERIIPHHPRRVVCFIGRQSLQNDFNIRRSVVFDEDGQIVACKHPGIKAENRKSTQAGQKNPLEEYALLRLGFPFICKLFLNDTPQSDPLRTAGPLVTKIEGSREFLQLSLHPLLNIAERCRAVNIEFVVVYLPDQSEVMDREGNQIHGNISADHREVVSEYLMAAGVPFIDLTSLLQSDPQVSNAFLNQSDHFSVVGHQMIADLLIRSFNHTLAAKPMGNRVTN</sequence>
<protein>
    <recommendedName>
        <fullName evidence="3">AlgX/AlgJ SGNH hydrolase-like domain-containing protein</fullName>
    </recommendedName>
</protein>
<dbReference type="GO" id="GO:0016788">
    <property type="term" value="F:hydrolase activity, acting on ester bonds"/>
    <property type="evidence" value="ECO:0007669"/>
    <property type="project" value="UniProtKB-ARBA"/>
</dbReference>
<dbReference type="OrthoDB" id="208619at2"/>
<comment type="caution">
    <text evidence="1">The sequence shown here is derived from an EMBL/GenBank/DDBJ whole genome shotgun (WGS) entry which is preliminary data.</text>
</comment>
<accession>A0A5C5XE43</accession>
<dbReference type="AlphaFoldDB" id="A0A5C5XE43"/>
<dbReference type="Proteomes" id="UP000316095">
    <property type="component" value="Unassembled WGS sequence"/>
</dbReference>
<evidence type="ECO:0008006" key="3">
    <source>
        <dbReference type="Google" id="ProtNLM"/>
    </source>
</evidence>
<gene>
    <name evidence="1" type="ORF">Pan54_20160</name>
</gene>
<dbReference type="SUPFAM" id="SSF52266">
    <property type="entry name" value="SGNH hydrolase"/>
    <property type="match status" value="1"/>
</dbReference>
<dbReference type="EMBL" id="SJPG01000001">
    <property type="protein sequence ID" value="TWT61280.1"/>
    <property type="molecule type" value="Genomic_DNA"/>
</dbReference>